<accession>A0A8B9KAF9</accession>
<organism evidence="1 2">
    <name type="scientific">Astyanax mexicanus</name>
    <name type="common">Blind cave fish</name>
    <name type="synonym">Astyanax fasciatus mexicanus</name>
    <dbReference type="NCBI Taxonomy" id="7994"/>
    <lineage>
        <taxon>Eukaryota</taxon>
        <taxon>Metazoa</taxon>
        <taxon>Chordata</taxon>
        <taxon>Craniata</taxon>
        <taxon>Vertebrata</taxon>
        <taxon>Euteleostomi</taxon>
        <taxon>Actinopterygii</taxon>
        <taxon>Neopterygii</taxon>
        <taxon>Teleostei</taxon>
        <taxon>Ostariophysi</taxon>
        <taxon>Characiformes</taxon>
        <taxon>Characoidei</taxon>
        <taxon>Acestrorhamphidae</taxon>
        <taxon>Acestrorhamphinae</taxon>
        <taxon>Astyanax</taxon>
    </lineage>
</organism>
<dbReference type="AlphaFoldDB" id="A0A8B9KAF9"/>
<sequence>MEPESRGQPWGKLVRVGASPQTELTLLLTNRECTIGRRKVMRV</sequence>
<protein>
    <submittedName>
        <fullName evidence="1">Uncharacterized protein</fullName>
    </submittedName>
</protein>
<evidence type="ECO:0000313" key="2">
    <source>
        <dbReference type="Proteomes" id="UP000694621"/>
    </source>
</evidence>
<proteinExistence type="predicted"/>
<reference evidence="1" key="1">
    <citation type="submission" date="2025-08" db="UniProtKB">
        <authorList>
            <consortium name="Ensembl"/>
        </authorList>
    </citation>
    <scope>IDENTIFICATION</scope>
</reference>
<dbReference type="Ensembl" id="ENSAMXT00005036946.1">
    <property type="protein sequence ID" value="ENSAMXP00005033837.1"/>
    <property type="gene ID" value="ENSAMXG00005016349.1"/>
</dbReference>
<dbReference type="Proteomes" id="UP000694621">
    <property type="component" value="Unplaced"/>
</dbReference>
<evidence type="ECO:0000313" key="1">
    <source>
        <dbReference type="Ensembl" id="ENSAMXP00005033837.1"/>
    </source>
</evidence>
<name>A0A8B9KAF9_ASTMX</name>